<dbReference type="InterPro" id="IPR007121">
    <property type="entry name" value="RNA_pol_bsu_CS"/>
</dbReference>
<dbReference type="Gene3D" id="3.90.1800.10">
    <property type="entry name" value="RNA polymerase alpha subunit dimerisation domain"/>
    <property type="match status" value="1"/>
</dbReference>
<evidence type="ECO:0000259" key="13">
    <source>
        <dbReference type="Pfam" id="PF04565"/>
    </source>
</evidence>
<dbReference type="InterPro" id="IPR019462">
    <property type="entry name" value="DNA-dir_RNA_pol_bsu_external_1"/>
</dbReference>
<dbReference type="Gene3D" id="2.40.270.10">
    <property type="entry name" value="DNA-directed RNA polymerase, subunit 2, domain 6"/>
    <property type="match status" value="1"/>
</dbReference>
<organism evidence="15 16">
    <name type="scientific">Succinivibrio dextrinosolvens DSM 3072</name>
    <dbReference type="NCBI Taxonomy" id="1123324"/>
    <lineage>
        <taxon>Bacteria</taxon>
        <taxon>Pseudomonadati</taxon>
        <taxon>Pseudomonadota</taxon>
        <taxon>Gammaproteobacteria</taxon>
        <taxon>Aeromonadales</taxon>
        <taxon>Succinivibrionaceae</taxon>
        <taxon>Succinivibrio</taxon>
    </lineage>
</organism>
<dbReference type="PROSITE" id="PS01166">
    <property type="entry name" value="RNA_POL_BETA"/>
    <property type="match status" value="1"/>
</dbReference>
<dbReference type="EMBL" id="FUXX01000047">
    <property type="protein sequence ID" value="SKA68482.1"/>
    <property type="molecule type" value="Genomic_DNA"/>
</dbReference>
<dbReference type="InterPro" id="IPR007120">
    <property type="entry name" value="DNA-dir_RNAP_su2_dom"/>
</dbReference>
<keyword evidence="3 6" id="KW-0548">Nucleotidyltransferase</keyword>
<dbReference type="FunFam" id="2.40.50.100:FF:000006">
    <property type="entry name" value="DNA-directed RNA polymerase subunit beta"/>
    <property type="match status" value="1"/>
</dbReference>
<dbReference type="STRING" id="83771.SAMN02910357_02267"/>
<dbReference type="Gene3D" id="2.40.50.150">
    <property type="match status" value="1"/>
</dbReference>
<comment type="catalytic activity">
    <reaction evidence="5 6 8">
        <text>RNA(n) + a ribonucleoside 5'-triphosphate = RNA(n+1) + diphosphate</text>
        <dbReference type="Rhea" id="RHEA:21248"/>
        <dbReference type="Rhea" id="RHEA-COMP:14527"/>
        <dbReference type="Rhea" id="RHEA-COMP:17342"/>
        <dbReference type="ChEBI" id="CHEBI:33019"/>
        <dbReference type="ChEBI" id="CHEBI:61557"/>
        <dbReference type="ChEBI" id="CHEBI:140395"/>
        <dbReference type="EC" id="2.7.7.6"/>
    </reaction>
</comment>
<dbReference type="SUPFAM" id="SSF64484">
    <property type="entry name" value="beta and beta-prime subunits of DNA dependent RNA-polymerase"/>
    <property type="match status" value="1"/>
</dbReference>
<evidence type="ECO:0000313" key="15">
    <source>
        <dbReference type="EMBL" id="SKA68482.1"/>
    </source>
</evidence>
<feature type="domain" description="RNA polymerase Rpb2" evidence="13">
    <location>
        <begin position="663"/>
        <end position="730"/>
    </location>
</feature>
<feature type="domain" description="RNA polymerase Rpb2" evidence="11">
    <location>
        <begin position="169"/>
        <end position="241"/>
    </location>
</feature>
<evidence type="ECO:0000256" key="6">
    <source>
        <dbReference type="HAMAP-Rule" id="MF_01321"/>
    </source>
</evidence>
<dbReference type="Pfam" id="PF04565">
    <property type="entry name" value="RNA_pol_Rpb2_3"/>
    <property type="match status" value="1"/>
</dbReference>
<dbReference type="Gene3D" id="3.90.1110.10">
    <property type="entry name" value="RNA polymerase Rpb2, domain 2"/>
    <property type="match status" value="1"/>
</dbReference>
<evidence type="ECO:0000256" key="3">
    <source>
        <dbReference type="ARBA" id="ARBA00022695"/>
    </source>
</evidence>
<dbReference type="Gene3D" id="3.90.1100.10">
    <property type="match status" value="2"/>
</dbReference>
<dbReference type="GO" id="GO:0003677">
    <property type="term" value="F:DNA binding"/>
    <property type="evidence" value="ECO:0007669"/>
    <property type="project" value="UniProtKB-UniRule"/>
</dbReference>
<dbReference type="InterPro" id="IPR037033">
    <property type="entry name" value="DNA-dir_RNAP_su2_hyb_sf"/>
</dbReference>
<dbReference type="InterPro" id="IPR007644">
    <property type="entry name" value="RNA_pol_bsu_protrusion"/>
</dbReference>
<dbReference type="NCBIfam" id="NF001616">
    <property type="entry name" value="PRK00405.1"/>
    <property type="match status" value="1"/>
</dbReference>
<dbReference type="FunFam" id="2.40.270.10:FF:000004">
    <property type="entry name" value="DNA-directed RNA polymerase subunit beta"/>
    <property type="match status" value="1"/>
</dbReference>
<dbReference type="Pfam" id="PF04561">
    <property type="entry name" value="RNA_pol_Rpb2_2"/>
    <property type="match status" value="2"/>
</dbReference>
<keyword evidence="16" id="KW-1185">Reference proteome</keyword>
<evidence type="ECO:0000259" key="14">
    <source>
        <dbReference type="Pfam" id="PF10385"/>
    </source>
</evidence>
<dbReference type="Gene3D" id="2.30.150.10">
    <property type="entry name" value="DNA-directed RNA polymerase, beta subunit, external 1 domain"/>
    <property type="match status" value="1"/>
</dbReference>
<dbReference type="FunFam" id="3.90.1800.10:FF:000001">
    <property type="entry name" value="DNA-directed RNA polymerase subunit beta"/>
    <property type="match status" value="1"/>
</dbReference>
<dbReference type="Gene3D" id="2.40.50.100">
    <property type="match status" value="1"/>
</dbReference>
<dbReference type="GO" id="GO:0003899">
    <property type="term" value="F:DNA-directed RNA polymerase activity"/>
    <property type="evidence" value="ECO:0007669"/>
    <property type="project" value="UniProtKB-UniRule"/>
</dbReference>
<feature type="domain" description="DNA-directed RNA polymerase subunit 2 hybrid-binding" evidence="9">
    <location>
        <begin position="867"/>
        <end position="1414"/>
    </location>
</feature>
<dbReference type="InterPro" id="IPR037034">
    <property type="entry name" value="RNA_pol_Rpb2_2_sf"/>
</dbReference>
<reference evidence="16" key="1">
    <citation type="submission" date="2017-02" db="EMBL/GenBank/DDBJ databases">
        <authorList>
            <person name="Varghese N."/>
            <person name="Submissions S."/>
        </authorList>
    </citation>
    <scope>NUCLEOTIDE SEQUENCE [LARGE SCALE GENOMIC DNA]</scope>
    <source>
        <strain evidence="16">DSM 3072</strain>
    </source>
</reference>
<dbReference type="Pfam" id="PF10385">
    <property type="entry name" value="RNA_pol_Rpb2_45"/>
    <property type="match status" value="1"/>
</dbReference>
<dbReference type="RefSeq" id="WP_078929376.1">
    <property type="nucleotide sequence ID" value="NZ_FUXX01000047.1"/>
</dbReference>
<evidence type="ECO:0000259" key="12">
    <source>
        <dbReference type="Pfam" id="PF04563"/>
    </source>
</evidence>
<dbReference type="InterPro" id="IPR015712">
    <property type="entry name" value="DNA-dir_RNA_pol_su2"/>
</dbReference>
<comment type="function">
    <text evidence="6 8">DNA-dependent RNA polymerase catalyzes the transcription of DNA into RNA using the four ribonucleoside triphosphates as substrates.</text>
</comment>
<dbReference type="GO" id="GO:0000428">
    <property type="term" value="C:DNA-directed RNA polymerase complex"/>
    <property type="evidence" value="ECO:0007669"/>
    <property type="project" value="UniProtKB-KW"/>
</dbReference>
<evidence type="ECO:0000256" key="4">
    <source>
        <dbReference type="ARBA" id="ARBA00023163"/>
    </source>
</evidence>
<evidence type="ECO:0000256" key="1">
    <source>
        <dbReference type="ARBA" id="ARBA00022478"/>
    </source>
</evidence>
<comment type="similarity">
    <text evidence="6 7">Belongs to the RNA polymerase beta chain family.</text>
</comment>
<feature type="domain" description="RNA polymerase beta subunit protrusion" evidence="12">
    <location>
        <begin position="27"/>
        <end position="648"/>
    </location>
</feature>
<keyword evidence="2 6" id="KW-0808">Transferase</keyword>
<dbReference type="Pfam" id="PF04563">
    <property type="entry name" value="RNA_pol_Rpb2_1"/>
    <property type="match status" value="1"/>
</dbReference>
<dbReference type="Proteomes" id="UP000242432">
    <property type="component" value="Unassembled WGS sequence"/>
</dbReference>
<dbReference type="CDD" id="cd00653">
    <property type="entry name" value="RNA_pol_B_RPB2"/>
    <property type="match status" value="1"/>
</dbReference>
<dbReference type="Pfam" id="PF00562">
    <property type="entry name" value="RNA_pol_Rpb2_6"/>
    <property type="match status" value="1"/>
</dbReference>
<dbReference type="InterPro" id="IPR007641">
    <property type="entry name" value="RNA_pol_Rpb2_7"/>
</dbReference>
<feature type="domain" description="DNA-directed RNA polymerase beta subunit external 1" evidence="14">
    <location>
        <begin position="741"/>
        <end position="806"/>
    </location>
</feature>
<dbReference type="HAMAP" id="MF_01321">
    <property type="entry name" value="RNApol_bact_RpoB"/>
    <property type="match status" value="1"/>
</dbReference>
<name>A0A1T4VU18_9GAMM</name>
<comment type="subunit">
    <text evidence="6 8">The RNAP catalytic core consists of 2 alpha, 1 beta, 1 beta' and 1 omega subunit. When a sigma factor is associated with the core the holoenzyme is formed, which can initiate transcription.</text>
</comment>
<dbReference type="InterPro" id="IPR014724">
    <property type="entry name" value="RNA_pol_RPB2_OB-fold"/>
</dbReference>
<dbReference type="InterPro" id="IPR007645">
    <property type="entry name" value="RNA_pol_Rpb2_3"/>
</dbReference>
<evidence type="ECO:0000259" key="10">
    <source>
        <dbReference type="Pfam" id="PF04560"/>
    </source>
</evidence>
<dbReference type="EC" id="2.7.7.6" evidence="6 8"/>
<gene>
    <name evidence="6" type="primary">rpoB</name>
    <name evidence="15" type="ORF">SAMN02745213_02039</name>
</gene>
<dbReference type="InterPro" id="IPR007642">
    <property type="entry name" value="RNA_pol_Rpb2_2"/>
</dbReference>
<accession>A0A1T4VU18</accession>
<sequence>MVYSYTEQKRIRKDFGKRVKVLDTPYLLAVQLDSFKQFISSDPNNENGLVAAFKSVFPIKSYSGNAELCYNSFHLGEPKFNVRECMIRGTTYSAPLKVKLSLVRYEKDSPKTVKERIDQDVYMGEIPLMTDNGTFIVNGTERVVVSQLHRSPSVFFDNDRGKTYPGRILFSARVIPYRGSWLDFEFDHRDNLYVRIDRRRKLPATVLLRALGYNTEQILGLFFDTVEIDFKNNKINMELVPESLRGETASFDIKVGKEIIVEKGMKITARHVRQMKKLEVTSLEVPPEYLLDKIVAKDYKNKDGEVVLAANTLLNEDNLKAISENGLKKIEILYTSAVDEGSFIADTLRNDTTRDLSSEEADKNAALFEIYKMMRPGEIPTVEAAETLFKNLFFAEDRYDLSSVGRMKFDSRFVEEKNFKAGLERLLSNSESAINTAEAPVSVVDGFVYAQYPQIVDAIKPLLDPAEVECMPNTTPQRVADKLLGFLDNILIHAKKDQMLPAAERLLHKVKIQPKDGEAYTYDRAIILPLSVLKLASNVTELEGKATDAKGKEISLDTTHIENEALRGTLNNSDIIKVIRYLVRIRNGKENIDDIDHLGNRRIRSVGEMAENQFRIGLVRVERAVKERLSLGDLDNTTPQELINAKPILAAIKEFYGSSQLSQFMDQNNPLSEVTHKRRISALGPGGLTRERAGFEVRDVHPTHYGRLCPIETPEGPNIGLINSLSVFARCNDYGFLETPYRFVKNGVVTEEFQYLSAIEEGQYVIAQANTDLDENGKIISDYVQCRYKGESEVRRAEDVQFMDVSPQQIISVAAALIPFLEHDDANRALMGANMQRQAVPTVRSEKPFVGTGMERAVAVDSGVSIIAKRGGIVQHVDGGRIVVRVNIDEIEGDHDAGIDIYNLIKYTRSNQNTCINQRPCVMLNEKVKAGDVIADGSSTDMGELALGQNMRIAFMPWNGYNYEDSILVSERVAAKDRLTTIHIEEMTCIARDTKLGPEEITADIPNVGESALSKLDEAGIVYVGAEVVGGDILVGKVTPKGETQLTPEEKLLRAIFGEKASEVKDSSLRLANGETGTVVDVQIFTREGVAKDKRAKEIEEMHLNQAKKDLDEEFSFLSQGLLHQVRIHLVKNGMTQEQVDAIADEDLLKQTLNDDKAQRQLEEFSVRLDEFAKQYKEKFETEKKKITDGDDLTPGVLKIVKVYVAVKRRIQPGDKLAGRHGNKGVISKINPIEDMPYDETGRPVDMVLNPLGVPSRMNIGQVLEVHLGLAAKGIGEKINKMLVQQRAIAEIRKTLQEIYDLGDTSQEVDISSMSDDEVMTLANNLRDGLPVATPVFDGAQEENIKQMLKMADLPESGQMTLFDGRTGRPFERKVTVGYMYMLKLNHLVDDKMHARSTGSYSLVTQQPLGGKAQFGGQRFGEMEVWALEAYGAAYTLREMLTVKSDDVNGRTKMYKNIVDGKYTMEAGIPESFNVLLREIRSLGINIDLVRKE</sequence>
<dbReference type="PANTHER" id="PTHR20856">
    <property type="entry name" value="DNA-DIRECTED RNA POLYMERASE I SUBUNIT 2"/>
    <property type="match status" value="1"/>
</dbReference>
<dbReference type="InterPro" id="IPR042107">
    <property type="entry name" value="DNA-dir_RNA_pol_bsu_ext_1_sf"/>
</dbReference>
<dbReference type="Pfam" id="PF04560">
    <property type="entry name" value="RNA_pol_Rpb2_7"/>
    <property type="match status" value="1"/>
</dbReference>
<evidence type="ECO:0000256" key="2">
    <source>
        <dbReference type="ARBA" id="ARBA00022679"/>
    </source>
</evidence>
<dbReference type="GO" id="GO:0006351">
    <property type="term" value="P:DNA-templated transcription"/>
    <property type="evidence" value="ECO:0007669"/>
    <property type="project" value="UniProtKB-UniRule"/>
</dbReference>
<evidence type="ECO:0000259" key="9">
    <source>
        <dbReference type="Pfam" id="PF00562"/>
    </source>
</evidence>
<keyword evidence="1 6" id="KW-0240">DNA-directed RNA polymerase</keyword>
<dbReference type="NCBIfam" id="TIGR02013">
    <property type="entry name" value="rpoB"/>
    <property type="match status" value="1"/>
</dbReference>
<keyword evidence="4 6" id="KW-0804">Transcription</keyword>
<dbReference type="InterPro" id="IPR010243">
    <property type="entry name" value="RNA_pol_bsu_bac"/>
</dbReference>
<feature type="domain" description="RNA polymerase Rpb2" evidence="10">
    <location>
        <begin position="1416"/>
        <end position="1490"/>
    </location>
</feature>
<evidence type="ECO:0000256" key="5">
    <source>
        <dbReference type="ARBA" id="ARBA00048552"/>
    </source>
</evidence>
<dbReference type="GO" id="GO:0032549">
    <property type="term" value="F:ribonucleoside binding"/>
    <property type="evidence" value="ECO:0007669"/>
    <property type="project" value="InterPro"/>
</dbReference>
<protein>
    <recommendedName>
        <fullName evidence="6 8">DNA-directed RNA polymerase subunit beta</fullName>
        <shortName evidence="6">RNAP subunit beta</shortName>
        <ecNumber evidence="6 8">2.7.7.6</ecNumber>
    </recommendedName>
    <alternativeName>
        <fullName evidence="6">RNA polymerase subunit beta</fullName>
    </alternativeName>
    <alternativeName>
        <fullName evidence="6">Transcriptase subunit beta</fullName>
    </alternativeName>
</protein>
<evidence type="ECO:0000256" key="8">
    <source>
        <dbReference type="RuleBase" id="RU363031"/>
    </source>
</evidence>
<feature type="domain" description="RNA polymerase Rpb2" evidence="11">
    <location>
        <begin position="570"/>
        <end position="604"/>
    </location>
</feature>
<evidence type="ECO:0000259" key="11">
    <source>
        <dbReference type="Pfam" id="PF04561"/>
    </source>
</evidence>
<evidence type="ECO:0000256" key="7">
    <source>
        <dbReference type="RuleBase" id="RU000434"/>
    </source>
</evidence>
<proteinExistence type="inferred from homology"/>
<evidence type="ECO:0000313" key="16">
    <source>
        <dbReference type="Proteomes" id="UP000242432"/>
    </source>
</evidence>